<feature type="transmembrane region" description="Helical" evidence="1">
    <location>
        <begin position="12"/>
        <end position="36"/>
    </location>
</feature>
<evidence type="ECO:0008006" key="3">
    <source>
        <dbReference type="Google" id="ProtNLM"/>
    </source>
</evidence>
<dbReference type="AlphaFoldDB" id="A0A6N2U1P4"/>
<keyword evidence="1" id="KW-0472">Membrane</keyword>
<dbReference type="Pfam" id="PF12670">
    <property type="entry name" value="DUF3792"/>
    <property type="match status" value="1"/>
</dbReference>
<reference evidence="2" key="1">
    <citation type="submission" date="2019-11" db="EMBL/GenBank/DDBJ databases">
        <authorList>
            <person name="Feng L."/>
        </authorList>
    </citation>
    <scope>NUCLEOTIDE SEQUENCE</scope>
    <source>
        <strain evidence="2">BhanseniiLFYP23</strain>
    </source>
</reference>
<evidence type="ECO:0000313" key="2">
    <source>
        <dbReference type="EMBL" id="VYT10573.1"/>
    </source>
</evidence>
<dbReference type="EMBL" id="CACRSY010000012">
    <property type="protein sequence ID" value="VYT10573.1"/>
    <property type="molecule type" value="Genomic_DNA"/>
</dbReference>
<dbReference type="NCBIfam" id="TIGR04086">
    <property type="entry name" value="TIGR04086_membr"/>
    <property type="match status" value="1"/>
</dbReference>
<keyword evidence="1" id="KW-1133">Transmembrane helix</keyword>
<evidence type="ECO:0000256" key="1">
    <source>
        <dbReference type="SAM" id="Phobius"/>
    </source>
</evidence>
<sequence>MEKRVSKNAKPMLMIKALLLAYATTGILLLILAFLLYKMGLGESQINIGIMVTYIVSCLFGGFYMGKKIKVRRFAWGMGVGTGYAVLLMAVTFLTVHQISGDFKEMLMMFFLCFFGGTLGGILA</sequence>
<feature type="transmembrane region" description="Helical" evidence="1">
    <location>
        <begin position="106"/>
        <end position="123"/>
    </location>
</feature>
<organism evidence="2">
    <name type="scientific">Blautia hansenii</name>
    <name type="common">Ruminococcus hansenii</name>
    <dbReference type="NCBI Taxonomy" id="1322"/>
    <lineage>
        <taxon>Bacteria</taxon>
        <taxon>Bacillati</taxon>
        <taxon>Bacillota</taxon>
        <taxon>Clostridia</taxon>
        <taxon>Lachnospirales</taxon>
        <taxon>Lachnospiraceae</taxon>
        <taxon>Blautia</taxon>
    </lineage>
</organism>
<dbReference type="RefSeq" id="WP_009246764.1">
    <property type="nucleotide sequence ID" value="NZ_CACRSY010000012.1"/>
</dbReference>
<protein>
    <recommendedName>
        <fullName evidence="3">TIGR04086 family membrane protein</fullName>
    </recommendedName>
</protein>
<keyword evidence="1" id="KW-0812">Transmembrane</keyword>
<gene>
    <name evidence="2" type="ORF">BHLFYP23_00171</name>
</gene>
<name>A0A6N2U1P4_BLAHA</name>
<accession>A0A6N2U1P4</accession>
<proteinExistence type="predicted"/>
<feature type="transmembrane region" description="Helical" evidence="1">
    <location>
        <begin position="73"/>
        <end position="94"/>
    </location>
</feature>
<feature type="transmembrane region" description="Helical" evidence="1">
    <location>
        <begin position="48"/>
        <end position="66"/>
    </location>
</feature>
<dbReference type="InterPro" id="IPR023804">
    <property type="entry name" value="DUF3792_TM"/>
</dbReference>